<dbReference type="Pfam" id="PF01244">
    <property type="entry name" value="Peptidase_M19"/>
    <property type="match status" value="1"/>
</dbReference>
<reference evidence="1 2" key="1">
    <citation type="submission" date="2018-08" db="EMBL/GenBank/DDBJ databases">
        <title>Meiothermus cateniformans JCM 15151 genome sequencing project.</title>
        <authorList>
            <person name="Da Costa M.S."/>
            <person name="Albuquerque L."/>
            <person name="Raposo P."/>
            <person name="Froufe H.J.C."/>
            <person name="Barroso C.S."/>
            <person name="Egas C."/>
        </authorList>
    </citation>
    <scope>NUCLEOTIDE SEQUENCE [LARGE SCALE GENOMIC DNA]</scope>
    <source>
        <strain evidence="1 2">JCM 15151</strain>
    </source>
</reference>
<dbReference type="RefSeq" id="WP_027887110.1">
    <property type="nucleotide sequence ID" value="NZ_JBHSXZ010000069.1"/>
</dbReference>
<dbReference type="AlphaFoldDB" id="A0A399DSP6"/>
<dbReference type="EMBL" id="QWKX01000082">
    <property type="protein sequence ID" value="RIH75037.1"/>
    <property type="molecule type" value="Genomic_DNA"/>
</dbReference>
<dbReference type="Gene3D" id="3.20.20.140">
    <property type="entry name" value="Metal-dependent hydrolases"/>
    <property type="match status" value="1"/>
</dbReference>
<dbReference type="PANTHER" id="PTHR10443">
    <property type="entry name" value="MICROSOMAL DIPEPTIDASE"/>
    <property type="match status" value="1"/>
</dbReference>
<gene>
    <name evidence="1" type="ORF">Mcate_02429</name>
</gene>
<evidence type="ECO:0000313" key="2">
    <source>
        <dbReference type="Proteomes" id="UP000266089"/>
    </source>
</evidence>
<name>A0A399DSP6_9DEIN</name>
<dbReference type="InterPro" id="IPR008257">
    <property type="entry name" value="Pept_M19"/>
</dbReference>
<dbReference type="GO" id="GO:0006508">
    <property type="term" value="P:proteolysis"/>
    <property type="evidence" value="ECO:0007669"/>
    <property type="project" value="InterPro"/>
</dbReference>
<proteinExistence type="predicted"/>
<dbReference type="PROSITE" id="PS51365">
    <property type="entry name" value="RENAL_DIPEPTIDASE_2"/>
    <property type="match status" value="1"/>
</dbReference>
<dbReference type="Proteomes" id="UP000266089">
    <property type="component" value="Unassembled WGS sequence"/>
</dbReference>
<comment type="caution">
    <text evidence="1">The sequence shown here is derived from an EMBL/GenBank/DDBJ whole genome shotgun (WGS) entry which is preliminary data.</text>
</comment>
<dbReference type="SUPFAM" id="SSF51556">
    <property type="entry name" value="Metallo-dependent hydrolases"/>
    <property type="match status" value="1"/>
</dbReference>
<dbReference type="PANTHER" id="PTHR10443:SF12">
    <property type="entry name" value="DIPEPTIDASE"/>
    <property type="match status" value="1"/>
</dbReference>
<protein>
    <submittedName>
        <fullName evidence="1">Membrane dipeptidase (Peptidase family M19)</fullName>
    </submittedName>
</protein>
<evidence type="ECO:0000313" key="1">
    <source>
        <dbReference type="EMBL" id="RIH75037.1"/>
    </source>
</evidence>
<sequence length="330" mass="36661">MIVDAHLDLAHNVVDLGRDLTLPLAELRQRDTHSDIPVVTLPALREGKVGVCFATLWVDPRRYPGPQEAHAQALRQLEVYLRWEEQGWVRILRSQADLARHRALWPQDKTPALVILIEGAECIREPGEVAFWKAQGVRLIGPAWNRTRYCGGTREPGGLSALGVELLQAMDEQGLALDFSHMDEQAFWQALEVFQGPVCATHSNPRALLGGEGLEFSNRHLSDAMIRAIGARNGVIGTVLYSFFLEHTWKRGMERVELGVVGRHMAHTAGLIGWDKVGLGSDFDGGFGMNENPRGLDAPADLQKIALCVPESFQAGVLGENWLRWLQTIF</sequence>
<organism evidence="1 2">
    <name type="scientific">Meiothermus taiwanensis</name>
    <dbReference type="NCBI Taxonomy" id="172827"/>
    <lineage>
        <taxon>Bacteria</taxon>
        <taxon>Thermotogati</taxon>
        <taxon>Deinococcota</taxon>
        <taxon>Deinococci</taxon>
        <taxon>Thermales</taxon>
        <taxon>Thermaceae</taxon>
        <taxon>Meiothermus</taxon>
    </lineage>
</organism>
<accession>A0A399DSP6</accession>
<dbReference type="GO" id="GO:0070573">
    <property type="term" value="F:metallodipeptidase activity"/>
    <property type="evidence" value="ECO:0007669"/>
    <property type="project" value="InterPro"/>
</dbReference>
<dbReference type="InterPro" id="IPR032466">
    <property type="entry name" value="Metal_Hydrolase"/>
</dbReference>
<dbReference type="OrthoDB" id="9804920at2"/>